<sequence length="142" mass="15365">MTKPPVQAGDLFVFYGLLKLGAAGQPAELPLGTAGAFGAPCRFRGRMVDLGGFPGVVAGDELCHGIRWKLDDVSIVDPMDDFEDVTDDPATSLYIRTRIPLCDDTGNETGETAWIYWYNKPVDGFSPVADGNWPLDAGKTRK</sequence>
<protein>
    <recommendedName>
        <fullName evidence="1">Gamma-glutamylcyclotransferase AIG2-like domain-containing protein</fullName>
    </recommendedName>
</protein>
<feature type="domain" description="Gamma-glutamylcyclotransferase AIG2-like" evidence="1">
    <location>
        <begin position="14"/>
        <end position="133"/>
    </location>
</feature>
<proteinExistence type="predicted"/>
<keyword evidence="3" id="KW-1185">Reference proteome</keyword>
<reference evidence="2 3" key="1">
    <citation type="journal article" date="2014" name="Antonie Van Leeuwenhoek">
        <title>Hyphomonas beringensis sp. nov. and Hyphomonas chukchiensis sp. nov., isolated from surface seawater of the Bering Sea and Chukchi Sea.</title>
        <authorList>
            <person name="Li C."/>
            <person name="Lai Q."/>
            <person name="Li G."/>
            <person name="Dong C."/>
            <person name="Wang J."/>
            <person name="Liao Y."/>
            <person name="Shao Z."/>
        </authorList>
    </citation>
    <scope>NUCLEOTIDE SEQUENCE [LARGE SCALE GENOMIC DNA]</scope>
    <source>
        <strain evidence="2 3">VP2</strain>
    </source>
</reference>
<gene>
    <name evidence="2" type="ORF">HJA_15754</name>
</gene>
<evidence type="ECO:0000259" key="1">
    <source>
        <dbReference type="Pfam" id="PF06094"/>
    </source>
</evidence>
<dbReference type="InterPro" id="IPR036568">
    <property type="entry name" value="GGCT-like_sf"/>
</dbReference>
<dbReference type="EMBL" id="ARYJ01000014">
    <property type="protein sequence ID" value="KCZ86441.1"/>
    <property type="molecule type" value="Genomic_DNA"/>
</dbReference>
<accession>A0A059F774</accession>
<dbReference type="eggNOG" id="COG2105">
    <property type="taxonomic scope" value="Bacteria"/>
</dbReference>
<dbReference type="InterPro" id="IPR013024">
    <property type="entry name" value="GGCT-like"/>
</dbReference>
<evidence type="ECO:0000313" key="2">
    <source>
        <dbReference type="EMBL" id="KCZ86441.1"/>
    </source>
</evidence>
<dbReference type="OrthoDB" id="482277at2"/>
<dbReference type="RefSeq" id="WP_035584000.1">
    <property type="nucleotide sequence ID" value="NZ_ARYJ01000014.1"/>
</dbReference>
<organism evidence="2 3">
    <name type="scientific">Hyphomonas jannaschiana VP2</name>
    <dbReference type="NCBI Taxonomy" id="1280952"/>
    <lineage>
        <taxon>Bacteria</taxon>
        <taxon>Pseudomonadati</taxon>
        <taxon>Pseudomonadota</taxon>
        <taxon>Alphaproteobacteria</taxon>
        <taxon>Hyphomonadales</taxon>
        <taxon>Hyphomonadaceae</taxon>
        <taxon>Hyphomonas</taxon>
    </lineage>
</organism>
<dbReference type="STRING" id="1280952.HJA_15754"/>
<dbReference type="AlphaFoldDB" id="A0A059F774"/>
<dbReference type="SUPFAM" id="SSF110857">
    <property type="entry name" value="Gamma-glutamyl cyclotransferase-like"/>
    <property type="match status" value="1"/>
</dbReference>
<name>A0A059F774_9PROT</name>
<comment type="caution">
    <text evidence="2">The sequence shown here is derived from an EMBL/GenBank/DDBJ whole genome shotgun (WGS) entry which is preliminary data.</text>
</comment>
<dbReference type="InterPro" id="IPR009288">
    <property type="entry name" value="AIG2-like_dom"/>
</dbReference>
<dbReference type="Gene3D" id="3.10.490.10">
    <property type="entry name" value="Gamma-glutamyl cyclotransferase-like"/>
    <property type="match status" value="1"/>
</dbReference>
<dbReference type="Pfam" id="PF06094">
    <property type="entry name" value="GGACT"/>
    <property type="match status" value="1"/>
</dbReference>
<evidence type="ECO:0000313" key="3">
    <source>
        <dbReference type="Proteomes" id="UP000024816"/>
    </source>
</evidence>
<dbReference type="Proteomes" id="UP000024816">
    <property type="component" value="Unassembled WGS sequence"/>
</dbReference>
<dbReference type="PATRIC" id="fig|1280952.3.peg.3152"/>
<dbReference type="CDD" id="cd06661">
    <property type="entry name" value="GGCT_like"/>
    <property type="match status" value="1"/>
</dbReference>